<keyword evidence="3 13" id="KW-0328">Glycosyltransferase</keyword>
<evidence type="ECO:0000313" key="14">
    <source>
        <dbReference type="Proteomes" id="UP001139347"/>
    </source>
</evidence>
<reference evidence="13" key="1">
    <citation type="submission" date="2022-04" db="EMBL/GenBank/DDBJ databases">
        <title>Paenibacillus mangrovi sp. nov., a novel endophytic bacterium isolated from bark of Kandelia candel.</title>
        <authorList>
            <person name="Tuo L."/>
        </authorList>
    </citation>
    <scope>NUCLEOTIDE SEQUENCE</scope>
    <source>
        <strain evidence="13">KQZ6P-2</strain>
    </source>
</reference>
<comment type="function">
    <text evidence="7">Catalyzes the glycosylation of 4,4'-diaponeurosporenoate, i.e. the esterification of glucose at the C1'' position with the carboxyl group of 4,4'-diaponeurosporenic acid, to form glycosyl-4,4'-diaponeurosporenoate. This is a step in the biosynthesis of staphyloxanthin, an orange pigment present in most staphylococci strains.</text>
</comment>
<dbReference type="PANTHER" id="PTHR43646:SF2">
    <property type="entry name" value="GLYCOSYLTRANSFERASE 2-LIKE DOMAIN-CONTAINING PROTEIN"/>
    <property type="match status" value="1"/>
</dbReference>
<dbReference type="Gene3D" id="3.90.550.10">
    <property type="entry name" value="Spore Coat Polysaccharide Biosynthesis Protein SpsA, Chain A"/>
    <property type="match status" value="1"/>
</dbReference>
<evidence type="ECO:0000313" key="13">
    <source>
        <dbReference type="EMBL" id="MCJ8012885.1"/>
    </source>
</evidence>
<keyword evidence="2" id="KW-1003">Cell membrane</keyword>
<evidence type="ECO:0000256" key="10">
    <source>
        <dbReference type="ARBA" id="ARBA00040345"/>
    </source>
</evidence>
<keyword evidence="11" id="KW-1133">Transmembrane helix</keyword>
<evidence type="ECO:0000256" key="7">
    <source>
        <dbReference type="ARBA" id="ARBA00037281"/>
    </source>
</evidence>
<gene>
    <name evidence="13" type="ORF">MUG84_14200</name>
</gene>
<keyword evidence="11" id="KW-0812">Transmembrane</keyword>
<protein>
    <recommendedName>
        <fullName evidence="10">4,4'-diaponeurosporenoate glycosyltransferase</fullName>
    </recommendedName>
</protein>
<proteinExistence type="inferred from homology"/>
<organism evidence="13 14">
    <name type="scientific">Paenibacillus mangrovi</name>
    <dbReference type="NCBI Taxonomy" id="2931978"/>
    <lineage>
        <taxon>Bacteria</taxon>
        <taxon>Bacillati</taxon>
        <taxon>Bacillota</taxon>
        <taxon>Bacilli</taxon>
        <taxon>Bacillales</taxon>
        <taxon>Paenibacillaceae</taxon>
        <taxon>Paenibacillus</taxon>
    </lineage>
</organism>
<dbReference type="Pfam" id="PF00535">
    <property type="entry name" value="Glycos_transf_2"/>
    <property type="match status" value="1"/>
</dbReference>
<evidence type="ECO:0000256" key="2">
    <source>
        <dbReference type="ARBA" id="ARBA00022475"/>
    </source>
</evidence>
<evidence type="ECO:0000256" key="8">
    <source>
        <dbReference type="ARBA" id="ARBA00037904"/>
    </source>
</evidence>
<dbReference type="GO" id="GO:0016757">
    <property type="term" value="F:glycosyltransferase activity"/>
    <property type="evidence" value="ECO:0007669"/>
    <property type="project" value="UniProtKB-KW"/>
</dbReference>
<evidence type="ECO:0000256" key="6">
    <source>
        <dbReference type="ARBA" id="ARBA00023136"/>
    </source>
</evidence>
<evidence type="ECO:0000256" key="5">
    <source>
        <dbReference type="ARBA" id="ARBA00022746"/>
    </source>
</evidence>
<evidence type="ECO:0000256" key="4">
    <source>
        <dbReference type="ARBA" id="ARBA00022679"/>
    </source>
</evidence>
<dbReference type="GO" id="GO:0016117">
    <property type="term" value="P:carotenoid biosynthetic process"/>
    <property type="evidence" value="ECO:0007669"/>
    <property type="project" value="UniProtKB-KW"/>
</dbReference>
<dbReference type="GO" id="GO:0005886">
    <property type="term" value="C:plasma membrane"/>
    <property type="evidence" value="ECO:0007669"/>
    <property type="project" value="UniProtKB-SubCell"/>
</dbReference>
<keyword evidence="6 11" id="KW-0472">Membrane</keyword>
<keyword evidence="14" id="KW-1185">Reference proteome</keyword>
<evidence type="ECO:0000259" key="12">
    <source>
        <dbReference type="Pfam" id="PF00535"/>
    </source>
</evidence>
<evidence type="ECO:0000256" key="1">
    <source>
        <dbReference type="ARBA" id="ARBA00004236"/>
    </source>
</evidence>
<dbReference type="PANTHER" id="PTHR43646">
    <property type="entry name" value="GLYCOSYLTRANSFERASE"/>
    <property type="match status" value="1"/>
</dbReference>
<comment type="caution">
    <text evidence="13">The sequence shown here is derived from an EMBL/GenBank/DDBJ whole genome shotgun (WGS) entry which is preliminary data.</text>
</comment>
<dbReference type="SUPFAM" id="SSF53448">
    <property type="entry name" value="Nucleotide-diphospho-sugar transferases"/>
    <property type="match status" value="1"/>
</dbReference>
<comment type="similarity">
    <text evidence="9">Belongs to the glycosyltransferase 2 family. CrtQ subfamily.</text>
</comment>
<evidence type="ECO:0000256" key="11">
    <source>
        <dbReference type="SAM" id="Phobius"/>
    </source>
</evidence>
<feature type="domain" description="Glycosyltransferase 2-like" evidence="12">
    <location>
        <begin position="18"/>
        <end position="119"/>
    </location>
</feature>
<dbReference type="EMBL" id="JALIRP010000005">
    <property type="protein sequence ID" value="MCJ8012885.1"/>
    <property type="molecule type" value="Genomic_DNA"/>
</dbReference>
<accession>A0A9X2B3E0</accession>
<keyword evidence="5" id="KW-0125">Carotenoid biosynthesis</keyword>
<comment type="subcellular location">
    <subcellularLocation>
        <location evidence="1">Cell membrane</location>
    </subcellularLocation>
</comment>
<sequence>MFMSSRFAASTDQEIKFSIIIPARNEEKYIGRCLESLAAAAAAFPGQVEAIVVLNRCTDQTAAIAESYGAVTLVNDSKNLSQIRNAGIRAARGDIIVTIDADSWVTDNMLIEIDRMLATGQYIGGGVRSAFERNSLGITMSALVLIVPLIIKYGLVTVGLFWGYKKDFEAIHGFNERMLMAEDADFASRLKKWGKQNGKKYGTVTKAIMTTSCRKFDQGGDWYLFFHPHIVFAYLKGTDRKYADETYYEMEYKEMK</sequence>
<dbReference type="InterPro" id="IPR029044">
    <property type="entry name" value="Nucleotide-diphossugar_trans"/>
</dbReference>
<evidence type="ECO:0000256" key="9">
    <source>
        <dbReference type="ARBA" id="ARBA00038120"/>
    </source>
</evidence>
<name>A0A9X2B3E0_9BACL</name>
<comment type="pathway">
    <text evidence="8">Carotenoid biosynthesis; staphyloxanthin biosynthesis; staphyloxanthin from farnesyl diphosphate: step 4/5.</text>
</comment>
<evidence type="ECO:0000256" key="3">
    <source>
        <dbReference type="ARBA" id="ARBA00022676"/>
    </source>
</evidence>
<dbReference type="InterPro" id="IPR001173">
    <property type="entry name" value="Glyco_trans_2-like"/>
</dbReference>
<keyword evidence="4 13" id="KW-0808">Transferase</keyword>
<dbReference type="Proteomes" id="UP001139347">
    <property type="component" value="Unassembled WGS sequence"/>
</dbReference>
<feature type="transmembrane region" description="Helical" evidence="11">
    <location>
        <begin position="142"/>
        <end position="164"/>
    </location>
</feature>
<dbReference type="AlphaFoldDB" id="A0A9X2B3E0"/>